<organism evidence="3 4">
    <name type="scientific">Phytophthora palmivora</name>
    <dbReference type="NCBI Taxonomy" id="4796"/>
    <lineage>
        <taxon>Eukaryota</taxon>
        <taxon>Sar</taxon>
        <taxon>Stramenopiles</taxon>
        <taxon>Oomycota</taxon>
        <taxon>Peronosporomycetes</taxon>
        <taxon>Peronosporales</taxon>
        <taxon>Peronosporaceae</taxon>
        <taxon>Phytophthora</taxon>
    </lineage>
</organism>
<protein>
    <recommendedName>
        <fullName evidence="1">ATP-dependent DNA helicase</fullName>
        <ecNumber evidence="1">5.6.2.3</ecNumber>
    </recommendedName>
</protein>
<feature type="domain" description="DNA helicase Pif1-like DEAD-box helicase" evidence="2">
    <location>
        <begin position="8"/>
        <end position="63"/>
    </location>
</feature>
<dbReference type="GO" id="GO:0005524">
    <property type="term" value="F:ATP binding"/>
    <property type="evidence" value="ECO:0007669"/>
    <property type="project" value="UniProtKB-KW"/>
</dbReference>
<evidence type="ECO:0000259" key="2">
    <source>
        <dbReference type="Pfam" id="PF05970"/>
    </source>
</evidence>
<dbReference type="EC" id="5.6.2.3" evidence="1"/>
<dbReference type="GO" id="GO:0016887">
    <property type="term" value="F:ATP hydrolysis activity"/>
    <property type="evidence" value="ECO:0007669"/>
    <property type="project" value="RHEA"/>
</dbReference>
<evidence type="ECO:0000313" key="4">
    <source>
        <dbReference type="Proteomes" id="UP000237271"/>
    </source>
</evidence>
<keyword evidence="1" id="KW-0233">DNA recombination</keyword>
<keyword evidence="4" id="KW-1185">Reference proteome</keyword>
<dbReference type="Pfam" id="PF05970">
    <property type="entry name" value="PIF1"/>
    <property type="match status" value="1"/>
</dbReference>
<dbReference type="GO" id="GO:0043139">
    <property type="term" value="F:5'-3' DNA helicase activity"/>
    <property type="evidence" value="ECO:0007669"/>
    <property type="project" value="UniProtKB-EC"/>
</dbReference>
<dbReference type="EMBL" id="NCKW01020122">
    <property type="protein sequence ID" value="POM58977.1"/>
    <property type="molecule type" value="Genomic_DNA"/>
</dbReference>
<comment type="similarity">
    <text evidence="1">Belongs to the helicase family.</text>
</comment>
<keyword evidence="1" id="KW-0234">DNA repair</keyword>
<comment type="catalytic activity">
    <reaction evidence="1">
        <text>ATP + H2O = ADP + phosphate + H(+)</text>
        <dbReference type="Rhea" id="RHEA:13065"/>
        <dbReference type="ChEBI" id="CHEBI:15377"/>
        <dbReference type="ChEBI" id="CHEBI:15378"/>
        <dbReference type="ChEBI" id="CHEBI:30616"/>
        <dbReference type="ChEBI" id="CHEBI:43474"/>
        <dbReference type="ChEBI" id="CHEBI:456216"/>
        <dbReference type="EC" id="5.6.2.3"/>
    </reaction>
</comment>
<keyword evidence="1" id="KW-0547">Nucleotide-binding</keyword>
<dbReference type="GO" id="GO:0006281">
    <property type="term" value="P:DNA repair"/>
    <property type="evidence" value="ECO:0007669"/>
    <property type="project" value="UniProtKB-KW"/>
</dbReference>
<keyword evidence="1" id="KW-0227">DNA damage</keyword>
<dbReference type="OrthoDB" id="126875at2759"/>
<dbReference type="Proteomes" id="UP000237271">
    <property type="component" value="Unassembled WGS sequence"/>
</dbReference>
<sequence>MTKIAMVEKFSQFLPVVKKDTSVKTIDSCLKSSELWNHFEQSHLTENIRAHVAESDNTAEECVRSQNICSKLGRRT</sequence>
<proteinExistence type="inferred from homology"/>
<keyword evidence="1" id="KW-0067">ATP-binding</keyword>
<keyword evidence="1" id="KW-0378">Hydrolase</keyword>
<dbReference type="GO" id="GO:0006310">
    <property type="term" value="P:DNA recombination"/>
    <property type="evidence" value="ECO:0007669"/>
    <property type="project" value="UniProtKB-KW"/>
</dbReference>
<evidence type="ECO:0000256" key="1">
    <source>
        <dbReference type="RuleBase" id="RU363044"/>
    </source>
</evidence>
<comment type="cofactor">
    <cofactor evidence="1">
        <name>Mg(2+)</name>
        <dbReference type="ChEBI" id="CHEBI:18420"/>
    </cofactor>
</comment>
<accession>A0A2P4X096</accession>
<gene>
    <name evidence="3" type="ORF">PHPALM_36303</name>
</gene>
<reference evidence="3 4" key="1">
    <citation type="journal article" date="2017" name="Genome Biol. Evol.">
        <title>Phytophthora megakarya and P. palmivora, closely related causal agents of cacao black pod rot, underwent increases in genome sizes and gene numbers by different mechanisms.</title>
        <authorList>
            <person name="Ali S.S."/>
            <person name="Shao J."/>
            <person name="Lary D.J."/>
            <person name="Kronmiller B."/>
            <person name="Shen D."/>
            <person name="Strem M.D."/>
            <person name="Amoako-Attah I."/>
            <person name="Akrofi A.Y."/>
            <person name="Begoude B.A."/>
            <person name="Ten Hoopen G.M."/>
            <person name="Coulibaly K."/>
            <person name="Kebe B.I."/>
            <person name="Melnick R.L."/>
            <person name="Guiltinan M.J."/>
            <person name="Tyler B.M."/>
            <person name="Meinhardt L.W."/>
            <person name="Bailey B.A."/>
        </authorList>
    </citation>
    <scope>NUCLEOTIDE SEQUENCE [LARGE SCALE GENOMIC DNA]</scope>
    <source>
        <strain evidence="4">sbr112.9</strain>
    </source>
</reference>
<evidence type="ECO:0000313" key="3">
    <source>
        <dbReference type="EMBL" id="POM58977.1"/>
    </source>
</evidence>
<dbReference type="GO" id="GO:0000723">
    <property type="term" value="P:telomere maintenance"/>
    <property type="evidence" value="ECO:0007669"/>
    <property type="project" value="InterPro"/>
</dbReference>
<name>A0A2P4X096_9STRA</name>
<dbReference type="InterPro" id="IPR010285">
    <property type="entry name" value="DNA_helicase_pif1-like_DEAD"/>
</dbReference>
<comment type="caution">
    <text evidence="3">The sequence shown here is derived from an EMBL/GenBank/DDBJ whole genome shotgun (WGS) entry which is preliminary data.</text>
</comment>
<dbReference type="AlphaFoldDB" id="A0A2P4X096"/>
<keyword evidence="1 3" id="KW-0347">Helicase</keyword>